<feature type="transmembrane region" description="Helical" evidence="1">
    <location>
        <begin position="166"/>
        <end position="185"/>
    </location>
</feature>
<sequence length="302" mass="30660">MTARQRAREWALNLGATLGVLCILWTFAAAAFGLTPLVFRSGSMSPAISAGALALAHEVPAGDLRVGDVVSVDGADGVRVTHRIEAVTADGDAAVLTLRGDANQAPDASTYRVSSADRVLFDVPGLGYVVAAAASPAGVLLGVLIVGGLLWLGFGPALNAGPGRRTRLAVAGAAVGALALGAVLAPTVSTMARWSDTASMKSGNLQAHTVPTTPTFTCTTGNRTATFTWAAVAGADSYVFHYGTSGQTTNERTTTTATLSLASGIASGVSWVEVKRTFGSVAWTSVASVQRSYTLGNTSTCG</sequence>
<evidence type="ECO:0000313" key="2">
    <source>
        <dbReference type="EMBL" id="CUR54686.1"/>
    </source>
</evidence>
<evidence type="ECO:0008006" key="3">
    <source>
        <dbReference type="Google" id="ProtNLM"/>
    </source>
</evidence>
<name>A0A2P2BY58_9ZZZZ</name>
<protein>
    <recommendedName>
        <fullName evidence="3">Signal peptidase I</fullName>
    </recommendedName>
</protein>
<gene>
    <name evidence="2" type="ORF">NOCA2210036</name>
</gene>
<feature type="transmembrane region" description="Helical" evidence="1">
    <location>
        <begin position="128"/>
        <end position="154"/>
    </location>
</feature>
<dbReference type="GO" id="GO:0016020">
    <property type="term" value="C:membrane"/>
    <property type="evidence" value="ECO:0007669"/>
    <property type="project" value="InterPro"/>
</dbReference>
<dbReference type="EMBL" id="CZKA01000014">
    <property type="protein sequence ID" value="CUR54686.1"/>
    <property type="molecule type" value="Genomic_DNA"/>
</dbReference>
<feature type="transmembrane region" description="Helical" evidence="1">
    <location>
        <begin position="12"/>
        <end position="34"/>
    </location>
</feature>
<dbReference type="NCBIfam" id="TIGR02228">
    <property type="entry name" value="sigpep_I_arch"/>
    <property type="match status" value="1"/>
</dbReference>
<keyword evidence="1" id="KW-0812">Transmembrane</keyword>
<keyword evidence="1" id="KW-0472">Membrane</keyword>
<dbReference type="InterPro" id="IPR001733">
    <property type="entry name" value="Peptidase_S26B"/>
</dbReference>
<keyword evidence="1" id="KW-1133">Transmembrane helix</keyword>
<accession>A0A2P2BY58</accession>
<dbReference type="AlphaFoldDB" id="A0A2P2BY58"/>
<dbReference type="CDD" id="cd06530">
    <property type="entry name" value="S26_SPase_I"/>
    <property type="match status" value="1"/>
</dbReference>
<dbReference type="InterPro" id="IPR019533">
    <property type="entry name" value="Peptidase_S26"/>
</dbReference>
<dbReference type="GO" id="GO:0004252">
    <property type="term" value="F:serine-type endopeptidase activity"/>
    <property type="evidence" value="ECO:0007669"/>
    <property type="project" value="InterPro"/>
</dbReference>
<dbReference type="GO" id="GO:0006465">
    <property type="term" value="P:signal peptide processing"/>
    <property type="evidence" value="ECO:0007669"/>
    <property type="project" value="InterPro"/>
</dbReference>
<proteinExistence type="predicted"/>
<reference evidence="2" key="1">
    <citation type="submission" date="2015-08" db="EMBL/GenBank/DDBJ databases">
        <authorList>
            <person name="Babu N.S."/>
            <person name="Beckwith C.J."/>
            <person name="Beseler K.G."/>
            <person name="Brison A."/>
            <person name="Carone J.V."/>
            <person name="Caskin T.P."/>
            <person name="Diamond M."/>
            <person name="Durham M.E."/>
            <person name="Foxe J.M."/>
            <person name="Go M."/>
            <person name="Henderson B.A."/>
            <person name="Jones I.B."/>
            <person name="McGettigan J.A."/>
            <person name="Micheletti S.J."/>
            <person name="Nasrallah M.E."/>
            <person name="Ortiz D."/>
            <person name="Piller C.R."/>
            <person name="Privatt S.R."/>
            <person name="Schneider S.L."/>
            <person name="Sharp S."/>
            <person name="Smith T.C."/>
            <person name="Stanton J.D."/>
            <person name="Ullery H.E."/>
            <person name="Wilson R.J."/>
            <person name="Serrano M.G."/>
            <person name="Buck G."/>
            <person name="Lee V."/>
            <person name="Wang Y."/>
            <person name="Carvalho R."/>
            <person name="Voegtly L."/>
            <person name="Shi R."/>
            <person name="Duckworth R."/>
            <person name="Johnson A."/>
            <person name="Loviza R."/>
            <person name="Walstead R."/>
            <person name="Shah Z."/>
            <person name="Kiflezghi M."/>
            <person name="Wade K."/>
            <person name="Ball S.L."/>
            <person name="Bradley K.W."/>
            <person name="Asai D.J."/>
            <person name="Bowman C.A."/>
            <person name="Russell D.A."/>
            <person name="Pope W.H."/>
            <person name="Jacobs-Sera D."/>
            <person name="Hendrix R.W."/>
            <person name="Hatfull G.F."/>
        </authorList>
    </citation>
    <scope>NUCLEOTIDE SEQUENCE</scope>
</reference>
<evidence type="ECO:0000256" key="1">
    <source>
        <dbReference type="SAM" id="Phobius"/>
    </source>
</evidence>
<organism evidence="2">
    <name type="scientific">metagenome</name>
    <dbReference type="NCBI Taxonomy" id="256318"/>
    <lineage>
        <taxon>unclassified sequences</taxon>
        <taxon>metagenomes</taxon>
    </lineage>
</organism>